<organism evidence="1">
    <name type="scientific">Salmonella enterica subsp. enterica serovar Mapo</name>
    <dbReference type="NCBI Taxonomy" id="2564752"/>
    <lineage>
        <taxon>Bacteria</taxon>
        <taxon>Pseudomonadati</taxon>
        <taxon>Pseudomonadota</taxon>
        <taxon>Gammaproteobacteria</taxon>
        <taxon>Enterobacterales</taxon>
        <taxon>Enterobacteriaceae</taxon>
        <taxon>Salmonella</taxon>
    </lineage>
</organism>
<protein>
    <submittedName>
        <fullName evidence="1">Uncharacterized protein</fullName>
    </submittedName>
</protein>
<evidence type="ECO:0000313" key="1">
    <source>
        <dbReference type="EMBL" id="ECD4527322.1"/>
    </source>
</evidence>
<reference evidence="1" key="1">
    <citation type="submission" date="2019-03" db="EMBL/GenBank/DDBJ databases">
        <authorList>
            <person name="Ashton P.M."/>
            <person name="Dallman T."/>
            <person name="Nair S."/>
            <person name="De Pinna E."/>
            <person name="Peters T."/>
            <person name="Grant K."/>
        </authorList>
    </citation>
    <scope>NUCLEOTIDE SEQUENCE</scope>
    <source>
        <strain evidence="1">266927</strain>
    </source>
</reference>
<accession>A0A5H7IMG8</accession>
<dbReference type="EMBL" id="AAIETE010000007">
    <property type="protein sequence ID" value="ECD4527322.1"/>
    <property type="molecule type" value="Genomic_DNA"/>
</dbReference>
<gene>
    <name evidence="1" type="ORF">E0940_10990</name>
</gene>
<sequence length="77" mass="8908">MENLIKKSQQISNRIIAALGGEYVRRFAFVSDEQLQRFEDSAYRLMKKYPDSVYGELWLNAEGELVARSFEVICNGD</sequence>
<dbReference type="AlphaFoldDB" id="A0A5H7IMG8"/>
<proteinExistence type="predicted"/>
<comment type="caution">
    <text evidence="1">The sequence shown here is derived from an EMBL/GenBank/DDBJ whole genome shotgun (WGS) entry which is preliminary data.</text>
</comment>
<name>A0A5H7IMG8_SALET</name>